<name>A0A4Y2A9Z2_ARAVE</name>
<dbReference type="PROSITE" id="PS50994">
    <property type="entry name" value="INTEGRASE"/>
    <property type="match status" value="1"/>
</dbReference>
<reference evidence="2 3" key="1">
    <citation type="journal article" date="2019" name="Sci. Rep.">
        <title>Orb-weaving spider Araneus ventricosus genome elucidates the spidroin gene catalogue.</title>
        <authorList>
            <person name="Kono N."/>
            <person name="Nakamura H."/>
            <person name="Ohtoshi R."/>
            <person name="Moran D.A.P."/>
            <person name="Shinohara A."/>
            <person name="Yoshida Y."/>
            <person name="Fujiwara M."/>
            <person name="Mori M."/>
            <person name="Tomita M."/>
            <person name="Arakawa K."/>
        </authorList>
    </citation>
    <scope>NUCLEOTIDE SEQUENCE [LARGE SCALE GENOMIC DNA]</scope>
</reference>
<dbReference type="AlphaFoldDB" id="A0A4Y2A9Z2"/>
<organism evidence="2 3">
    <name type="scientific">Araneus ventricosus</name>
    <name type="common">Orbweaver spider</name>
    <name type="synonym">Epeira ventricosa</name>
    <dbReference type="NCBI Taxonomy" id="182803"/>
    <lineage>
        <taxon>Eukaryota</taxon>
        <taxon>Metazoa</taxon>
        <taxon>Ecdysozoa</taxon>
        <taxon>Arthropoda</taxon>
        <taxon>Chelicerata</taxon>
        <taxon>Arachnida</taxon>
        <taxon>Araneae</taxon>
        <taxon>Araneomorphae</taxon>
        <taxon>Entelegynae</taxon>
        <taxon>Araneoidea</taxon>
        <taxon>Araneidae</taxon>
        <taxon>Araneus</taxon>
    </lineage>
</organism>
<dbReference type="InterPro" id="IPR001584">
    <property type="entry name" value="Integrase_cat-core"/>
</dbReference>
<dbReference type="Gene3D" id="3.30.420.10">
    <property type="entry name" value="Ribonuclease H-like superfamily/Ribonuclease H"/>
    <property type="match status" value="1"/>
</dbReference>
<evidence type="ECO:0000313" key="2">
    <source>
        <dbReference type="EMBL" id="GBL76145.1"/>
    </source>
</evidence>
<dbReference type="EMBL" id="BGPR01000009">
    <property type="protein sequence ID" value="GBL76145.1"/>
    <property type="molecule type" value="Genomic_DNA"/>
</dbReference>
<dbReference type="InterPro" id="IPR036397">
    <property type="entry name" value="RNaseH_sf"/>
</dbReference>
<dbReference type="InterPro" id="IPR012337">
    <property type="entry name" value="RNaseH-like_sf"/>
</dbReference>
<dbReference type="SUPFAM" id="SSF53098">
    <property type="entry name" value="Ribonuclease H-like"/>
    <property type="match status" value="1"/>
</dbReference>
<dbReference type="InterPro" id="IPR039537">
    <property type="entry name" value="Retrotran_Ty1/copia-like"/>
</dbReference>
<dbReference type="Proteomes" id="UP000499080">
    <property type="component" value="Unassembled WGS sequence"/>
</dbReference>
<proteinExistence type="predicted"/>
<dbReference type="GO" id="GO:0003676">
    <property type="term" value="F:nucleic acid binding"/>
    <property type="evidence" value="ECO:0007669"/>
    <property type="project" value="InterPro"/>
</dbReference>
<accession>A0A4Y2A9Z2</accession>
<sequence length="265" mass="30142">MPALNQGGNKYFFTIIGDYSRKAAVFPINKKSDVFQTFWKFQRRAERFLGRKIVSVKIDGGLEFCNKDLDNFKEQQGINHEKTNPYTPEQNGVAERYNSTALDGVKALLKSSGLAQKFLGEALLCFTYIWNRVCHKDGNKIPFEKYSSKKPSVSHLKPIGCLAFVGVPKQIRNKLDIPAKLGIMMSYALHTKGYLIWLRDENKLIETINVRFDENTKGIDASQNSNRYPKFNFTISYYSDDEDDLDTVTYSLSGCLIPETSSESP</sequence>
<dbReference type="PANTHER" id="PTHR42648:SF28">
    <property type="entry name" value="TRANSPOSON-ENCODED PROTEIN WITH RIBONUCLEASE H-LIKE AND RETROVIRUS ZINC FINGER-LIKE DOMAINS"/>
    <property type="match status" value="1"/>
</dbReference>
<evidence type="ECO:0000313" key="3">
    <source>
        <dbReference type="Proteomes" id="UP000499080"/>
    </source>
</evidence>
<evidence type="ECO:0000259" key="1">
    <source>
        <dbReference type="PROSITE" id="PS50994"/>
    </source>
</evidence>
<dbReference type="OrthoDB" id="1935113at2759"/>
<dbReference type="InterPro" id="IPR057670">
    <property type="entry name" value="SH3_retrovirus"/>
</dbReference>
<protein>
    <submittedName>
        <fullName evidence="2">Retrovirus-related Pol polyprotein from transposon TNT 1-94</fullName>
    </submittedName>
</protein>
<comment type="caution">
    <text evidence="2">The sequence shown here is derived from an EMBL/GenBank/DDBJ whole genome shotgun (WGS) entry which is preliminary data.</text>
</comment>
<dbReference type="Pfam" id="PF25597">
    <property type="entry name" value="SH3_retrovirus"/>
    <property type="match status" value="1"/>
</dbReference>
<dbReference type="GO" id="GO:0015074">
    <property type="term" value="P:DNA integration"/>
    <property type="evidence" value="ECO:0007669"/>
    <property type="project" value="InterPro"/>
</dbReference>
<keyword evidence="3" id="KW-1185">Reference proteome</keyword>
<feature type="domain" description="Integrase catalytic" evidence="1">
    <location>
        <begin position="1"/>
        <end position="150"/>
    </location>
</feature>
<gene>
    <name evidence="2" type="primary">POLX_1645</name>
    <name evidence="2" type="ORF">AVEN_234431_1</name>
</gene>
<dbReference type="PANTHER" id="PTHR42648">
    <property type="entry name" value="TRANSPOSASE, PUTATIVE-RELATED"/>
    <property type="match status" value="1"/>
</dbReference>